<organism evidence="2">
    <name type="scientific">marine sediment metagenome</name>
    <dbReference type="NCBI Taxonomy" id="412755"/>
    <lineage>
        <taxon>unclassified sequences</taxon>
        <taxon>metagenomes</taxon>
        <taxon>ecological metagenomes</taxon>
    </lineage>
</organism>
<feature type="non-terminal residue" evidence="2">
    <location>
        <position position="1"/>
    </location>
</feature>
<feature type="region of interest" description="Disordered" evidence="1">
    <location>
        <begin position="1"/>
        <end position="24"/>
    </location>
</feature>
<reference evidence="2" key="1">
    <citation type="journal article" date="2014" name="Front. Microbiol.">
        <title>High frequency of phylogenetically diverse reductive dehalogenase-homologous genes in deep subseafloor sedimentary metagenomes.</title>
        <authorList>
            <person name="Kawai M."/>
            <person name="Futagami T."/>
            <person name="Toyoda A."/>
            <person name="Takaki Y."/>
            <person name="Nishi S."/>
            <person name="Hori S."/>
            <person name="Arai W."/>
            <person name="Tsubouchi T."/>
            <person name="Morono Y."/>
            <person name="Uchiyama I."/>
            <person name="Ito T."/>
            <person name="Fujiyama A."/>
            <person name="Inagaki F."/>
            <person name="Takami H."/>
        </authorList>
    </citation>
    <scope>NUCLEOTIDE SEQUENCE</scope>
    <source>
        <strain evidence="2">Expedition CK06-06</strain>
    </source>
</reference>
<evidence type="ECO:0000256" key="1">
    <source>
        <dbReference type="SAM" id="MobiDB-lite"/>
    </source>
</evidence>
<evidence type="ECO:0000313" key="2">
    <source>
        <dbReference type="EMBL" id="GAH91133.1"/>
    </source>
</evidence>
<dbReference type="AlphaFoldDB" id="X1LAH8"/>
<name>X1LAH8_9ZZZZ</name>
<gene>
    <name evidence="2" type="ORF">S06H3_06134</name>
</gene>
<dbReference type="EMBL" id="BARV01002350">
    <property type="protein sequence ID" value="GAH91133.1"/>
    <property type="molecule type" value="Genomic_DNA"/>
</dbReference>
<accession>X1LAH8</accession>
<protein>
    <submittedName>
        <fullName evidence="2">Uncharacterized protein</fullName>
    </submittedName>
</protein>
<sequence length="36" mass="4048">AKRPDESGNYENFGGKTSPKCPELNEKSNLNSLLFY</sequence>
<comment type="caution">
    <text evidence="2">The sequence shown here is derived from an EMBL/GenBank/DDBJ whole genome shotgun (WGS) entry which is preliminary data.</text>
</comment>
<proteinExistence type="predicted"/>